<dbReference type="InterPro" id="IPR037671">
    <property type="entry name" value="PIGN_N"/>
</dbReference>
<evidence type="ECO:0000256" key="1">
    <source>
        <dbReference type="ARBA" id="ARBA00004477"/>
    </source>
</evidence>
<evidence type="ECO:0000259" key="15">
    <source>
        <dbReference type="Pfam" id="PF04987"/>
    </source>
</evidence>
<feature type="transmembrane region" description="Helical" evidence="14">
    <location>
        <begin position="509"/>
        <end position="532"/>
    </location>
</feature>
<dbReference type="Pfam" id="PF04987">
    <property type="entry name" value="PigN"/>
    <property type="match status" value="1"/>
</dbReference>
<feature type="transmembrane region" description="Helical" evidence="14">
    <location>
        <begin position="674"/>
        <end position="696"/>
    </location>
</feature>
<dbReference type="PANTHER" id="PTHR12250:SF0">
    <property type="entry name" value="GPI ETHANOLAMINE PHOSPHATE TRANSFERASE 1"/>
    <property type="match status" value="1"/>
</dbReference>
<dbReference type="SUPFAM" id="SSF53649">
    <property type="entry name" value="Alkaline phosphatase-like"/>
    <property type="match status" value="1"/>
</dbReference>
<comment type="function">
    <text evidence="13 14">Ethanolamine phosphate transferase involved in glycosylphosphatidylinositol-anchor biosynthesis. Transfers ethanolamine phosphate to the first alpha-1,4-linked mannose of the glycosylphosphatidylinositol precursor of GPI-anchor.</text>
</comment>
<dbReference type="GO" id="GO:0071555">
    <property type="term" value="P:cell wall organization"/>
    <property type="evidence" value="ECO:0007669"/>
    <property type="project" value="UniProtKB-KW"/>
</dbReference>
<feature type="transmembrane region" description="Helical" evidence="14">
    <location>
        <begin position="894"/>
        <end position="917"/>
    </location>
</feature>
<dbReference type="EMBL" id="NHYD01000229">
    <property type="protein sequence ID" value="PPQ94801.1"/>
    <property type="molecule type" value="Genomic_DNA"/>
</dbReference>
<dbReference type="InterPro" id="IPR007070">
    <property type="entry name" value="GPI_EtnP_transferase_1"/>
</dbReference>
<evidence type="ECO:0000256" key="2">
    <source>
        <dbReference type="ARBA" id="ARBA00004687"/>
    </source>
</evidence>
<evidence type="ECO:0000256" key="10">
    <source>
        <dbReference type="ARBA" id="ARBA00023136"/>
    </source>
</evidence>
<dbReference type="PANTHER" id="PTHR12250">
    <property type="entry name" value="PHOSPHATIDYLINOSITOL GLYCAN, CLASS N"/>
    <property type="match status" value="1"/>
</dbReference>
<organism evidence="16 17">
    <name type="scientific">Psilocybe cyanescens</name>
    <dbReference type="NCBI Taxonomy" id="93625"/>
    <lineage>
        <taxon>Eukaryota</taxon>
        <taxon>Fungi</taxon>
        <taxon>Dikarya</taxon>
        <taxon>Basidiomycota</taxon>
        <taxon>Agaricomycotina</taxon>
        <taxon>Agaricomycetes</taxon>
        <taxon>Agaricomycetidae</taxon>
        <taxon>Agaricales</taxon>
        <taxon>Agaricineae</taxon>
        <taxon>Strophariaceae</taxon>
        <taxon>Psilocybe</taxon>
    </lineage>
</organism>
<feature type="transmembrane region" description="Helical" evidence="14">
    <location>
        <begin position="708"/>
        <end position="730"/>
    </location>
</feature>
<gene>
    <name evidence="16" type="ORF">CVT25_007438</name>
</gene>
<dbReference type="Pfam" id="PF01663">
    <property type="entry name" value="Phosphodiest"/>
    <property type="match status" value="1"/>
</dbReference>
<evidence type="ECO:0000256" key="14">
    <source>
        <dbReference type="RuleBase" id="RU367138"/>
    </source>
</evidence>
<dbReference type="InterPro" id="IPR017850">
    <property type="entry name" value="Alkaline_phosphatase_core_sf"/>
</dbReference>
<feature type="transmembrane region" description="Helical" evidence="14">
    <location>
        <begin position="929"/>
        <end position="948"/>
    </location>
</feature>
<keyword evidence="17" id="KW-1185">Reference proteome</keyword>
<reference evidence="16 17" key="1">
    <citation type="journal article" date="2018" name="Evol. Lett.">
        <title>Horizontal gene cluster transfer increased hallucinogenic mushroom diversity.</title>
        <authorList>
            <person name="Reynolds H.T."/>
            <person name="Vijayakumar V."/>
            <person name="Gluck-Thaler E."/>
            <person name="Korotkin H.B."/>
            <person name="Matheny P.B."/>
            <person name="Slot J.C."/>
        </authorList>
    </citation>
    <scope>NUCLEOTIDE SEQUENCE [LARGE SCALE GENOMIC DNA]</scope>
    <source>
        <strain evidence="16 17">2631</strain>
    </source>
</reference>
<dbReference type="EC" id="2.-.-.-" evidence="14"/>
<evidence type="ECO:0000313" key="16">
    <source>
        <dbReference type="EMBL" id="PPQ94801.1"/>
    </source>
</evidence>
<keyword evidence="6 14" id="KW-0808">Transferase</keyword>
<dbReference type="InterPro" id="IPR002591">
    <property type="entry name" value="Phosphodiest/P_Trfase"/>
</dbReference>
<dbReference type="FunCoup" id="A0A409XVP0">
    <property type="interactions" value="184"/>
</dbReference>
<dbReference type="Gene3D" id="3.40.720.10">
    <property type="entry name" value="Alkaline Phosphatase, subunit A"/>
    <property type="match status" value="1"/>
</dbReference>
<evidence type="ECO:0000256" key="11">
    <source>
        <dbReference type="ARBA" id="ARBA00023180"/>
    </source>
</evidence>
<dbReference type="AlphaFoldDB" id="A0A409XVP0"/>
<evidence type="ECO:0000256" key="4">
    <source>
        <dbReference type="ARBA" id="ARBA00020831"/>
    </source>
</evidence>
<name>A0A409XVP0_PSICY</name>
<evidence type="ECO:0000313" key="17">
    <source>
        <dbReference type="Proteomes" id="UP000283269"/>
    </source>
</evidence>
<evidence type="ECO:0000256" key="13">
    <source>
        <dbReference type="ARBA" id="ARBA00024850"/>
    </source>
</evidence>
<keyword evidence="7 14" id="KW-0812">Transmembrane</keyword>
<keyword evidence="8 14" id="KW-0256">Endoplasmic reticulum</keyword>
<evidence type="ECO:0000256" key="3">
    <source>
        <dbReference type="ARBA" id="ARBA00008400"/>
    </source>
</evidence>
<evidence type="ECO:0000256" key="7">
    <source>
        <dbReference type="ARBA" id="ARBA00022692"/>
    </source>
</evidence>
<dbReference type="GO" id="GO:0005789">
    <property type="term" value="C:endoplasmic reticulum membrane"/>
    <property type="evidence" value="ECO:0007669"/>
    <property type="project" value="UniProtKB-SubCell"/>
</dbReference>
<protein>
    <recommendedName>
        <fullName evidence="4 14">GPI ethanolamine phosphate transferase 1</fullName>
        <ecNumber evidence="14">2.-.-.-</ecNumber>
    </recommendedName>
</protein>
<evidence type="ECO:0000256" key="12">
    <source>
        <dbReference type="ARBA" id="ARBA00023316"/>
    </source>
</evidence>
<dbReference type="CDD" id="cd16020">
    <property type="entry name" value="GPI_EPT_1"/>
    <property type="match status" value="1"/>
</dbReference>
<comment type="caution">
    <text evidence="16">The sequence shown here is derived from an EMBL/GenBank/DDBJ whole genome shotgun (WGS) entry which is preliminary data.</text>
</comment>
<feature type="transmembrane region" description="Helical" evidence="14">
    <location>
        <begin position="772"/>
        <end position="789"/>
    </location>
</feature>
<dbReference type="InParanoid" id="A0A409XVP0"/>
<accession>A0A409XVP0</accession>
<feature type="domain" description="GPI ethanolamine phosphate transferase 1 C-terminal" evidence="15">
    <location>
        <begin position="456"/>
        <end position="953"/>
    </location>
</feature>
<feature type="transmembrane region" description="Helical" evidence="14">
    <location>
        <begin position="574"/>
        <end position="593"/>
    </location>
</feature>
<feature type="transmembrane region" description="Helical" evidence="14">
    <location>
        <begin position="742"/>
        <end position="760"/>
    </location>
</feature>
<feature type="transmembrane region" description="Helical" evidence="14">
    <location>
        <begin position="467"/>
        <end position="489"/>
    </location>
</feature>
<sequence>MAPKVSPTYTPGPSNYNVAKLLIIGLVFHLVYIGSVFDCYFKSPVVHGMKSYGLTQTGAAAKRLVLIVGDGLRADLLFSLNAFSDIPNSPEVVAPHLRSIVETRGAFGISHTRVPTESRPGHVAIIGGMYEDVSAVTKVDFDSVFNQSSSTYSFGSPDILPMFAKGATPGKVKTWSYNEEEEDFTKDATGLDIWVLDQMKTLFANATANPSLSDELRSDKVVFFLHLLGLDTTGHSYRPHSKEYMENIQVVDNIVRETEKLIAEFYGDNDTSFIFTADHGMSVIGNHGDGHPDNTRTPLIAWGSGIRGPLSDSKPSSHDAYSEPWHLGHLFRRDVEQADIASLMATLIGINWPVNSVGVLPDVNPLLPGYLDTSMQGEEAIAVAALTNAKVILEQYRVKHELKKMHTLIYTPFKPLSDVTTAEDAPQIAEINRLIAAKQWDAACQASFDLIQQSLRGLHYLQTYDRFLIRTFVTAAYIGWAAYASLYLFRPLDHTSAAKLSSPSKSPTISIQTIIGIASWTTLVAFWASFAVQRSPLSFYVYIAFPCYFWNQFLVQVAGMLGTPGKTSQRWKKGLIFVVRSLMVLLALLGMVLGYTHRSIWSIGFGIIGLAWPLSWSQGVRARNWQSLILWISSCLATSIFPLLSVDKSESLVTMCVFFTPLIVNEVLMPFCLWFLSISGGCAIILSGSFAVWQVLRPVKESNTKSRLLRIFICQMVFICITMLITASSVRQLQAKKGLPSLNQWAGWIVLVISSALPFLVGSKGHTKYSKIVMYFLGFGPCFVILSISVEGLFFIAHSAVLVAWIQVEIAVRSSQSHSSPSATTGSDGQEQDAAKDRKAKTNLAQAAVAHKFQMDDLRIALFFLFFVQVGFFGTGKSFYLAPVYRLIPIFNPFYMSSLLVFKIIAPYIMLSVSFAVLNDSLNLPPFSLLLVALTITDGMTLAFFFQVQDTGSWLEIGQSISFFCITSLLLLWSAGICAAGEYLMADVLATSTPSHHLKQT</sequence>
<feature type="transmembrane region" description="Helical" evidence="14">
    <location>
        <begin position="860"/>
        <end position="882"/>
    </location>
</feature>
<dbReference type="Proteomes" id="UP000283269">
    <property type="component" value="Unassembled WGS sequence"/>
</dbReference>
<evidence type="ECO:0000256" key="9">
    <source>
        <dbReference type="ARBA" id="ARBA00022989"/>
    </source>
</evidence>
<evidence type="ECO:0000256" key="5">
    <source>
        <dbReference type="ARBA" id="ARBA00022502"/>
    </source>
</evidence>
<feature type="transmembrane region" description="Helical" evidence="14">
    <location>
        <begin position="960"/>
        <end position="980"/>
    </location>
</feature>
<comment type="similarity">
    <text evidence="3 14">Belongs to the PIGG/PIGN/PIGO family. PIGN subfamily.</text>
</comment>
<keyword evidence="10 14" id="KW-0472">Membrane</keyword>
<dbReference type="FunFam" id="3.40.720.10:FF:000015">
    <property type="entry name" value="GPI ethanolamine phosphate transferase 1"/>
    <property type="match status" value="1"/>
</dbReference>
<feature type="transmembrane region" description="Helical" evidence="14">
    <location>
        <begin position="20"/>
        <end position="41"/>
    </location>
</feature>
<dbReference type="OrthoDB" id="2748310at2759"/>
<dbReference type="InterPro" id="IPR017852">
    <property type="entry name" value="GPI_EtnP_transferase_1_C"/>
</dbReference>
<keyword evidence="11" id="KW-0325">Glycoprotein</keyword>
<dbReference type="STRING" id="93625.A0A409XVP0"/>
<dbReference type="GO" id="GO:0006506">
    <property type="term" value="P:GPI anchor biosynthetic process"/>
    <property type="evidence" value="ECO:0007669"/>
    <property type="project" value="UniProtKB-UniPathway"/>
</dbReference>
<proteinExistence type="inferred from homology"/>
<feature type="transmembrane region" description="Helical" evidence="14">
    <location>
        <begin position="539"/>
        <end position="562"/>
    </location>
</feature>
<evidence type="ECO:0000256" key="6">
    <source>
        <dbReference type="ARBA" id="ARBA00022679"/>
    </source>
</evidence>
<dbReference type="GO" id="GO:0051377">
    <property type="term" value="F:mannose-ethanolamine phosphotransferase activity"/>
    <property type="evidence" value="ECO:0007669"/>
    <property type="project" value="UniProtKB-UniRule"/>
</dbReference>
<comment type="pathway">
    <text evidence="2 14">Glycolipid biosynthesis; glycosylphosphatidylinositol-anchor biosynthesis.</text>
</comment>
<dbReference type="UniPathway" id="UPA00196"/>
<keyword evidence="12" id="KW-0961">Cell wall biogenesis/degradation</keyword>
<comment type="subcellular location">
    <subcellularLocation>
        <location evidence="1 14">Endoplasmic reticulum membrane</location>
        <topology evidence="1 14">Multi-pass membrane protein</topology>
    </subcellularLocation>
</comment>
<evidence type="ECO:0000256" key="8">
    <source>
        <dbReference type="ARBA" id="ARBA00022824"/>
    </source>
</evidence>
<keyword evidence="5 14" id="KW-0337">GPI-anchor biosynthesis</keyword>
<feature type="transmembrane region" description="Helical" evidence="14">
    <location>
        <begin position="625"/>
        <end position="644"/>
    </location>
</feature>
<keyword evidence="9 14" id="KW-1133">Transmembrane helix</keyword>